<reference evidence="1 2" key="1">
    <citation type="submission" date="2018-04" db="EMBL/GenBank/DDBJ databases">
        <title>Halococcoides cellulosivorans gen. nov., sp. nov., an extremely halophilic cellulose-utilizing haloarchaeon from hypersaline lakes.</title>
        <authorList>
            <person name="Sorokin D.Y."/>
            <person name="Toshchakov S.V."/>
            <person name="Samarov N.I."/>
            <person name="Korzhenkov A."/>
            <person name="Kublanov I.V."/>
        </authorList>
    </citation>
    <scope>NUCLEOTIDE SEQUENCE [LARGE SCALE GENOMIC DNA]</scope>
    <source>
        <strain evidence="1 2">HArcel1</strain>
    </source>
</reference>
<dbReference type="RefSeq" id="WP_108380653.1">
    <property type="nucleotide sequence ID" value="NZ_CP028858.1"/>
</dbReference>
<keyword evidence="2" id="KW-1185">Reference proteome</keyword>
<gene>
    <name evidence="1" type="ORF">HARCEL1_00400</name>
</gene>
<dbReference type="KEGG" id="harc:HARCEL1_00400"/>
<dbReference type="GeneID" id="36510921"/>
<dbReference type="Proteomes" id="UP000244727">
    <property type="component" value="Chromosome"/>
</dbReference>
<protein>
    <recommendedName>
        <fullName evidence="3">Lipoate--protein ligase</fullName>
    </recommendedName>
</protein>
<evidence type="ECO:0000313" key="1">
    <source>
        <dbReference type="EMBL" id="AWB26284.1"/>
    </source>
</evidence>
<name>A0A2R4WXL4_9EURY</name>
<organism evidence="1 2">
    <name type="scientific">Halococcoides cellulosivorans</name>
    <dbReference type="NCBI Taxonomy" id="1679096"/>
    <lineage>
        <taxon>Archaea</taxon>
        <taxon>Methanobacteriati</taxon>
        <taxon>Methanobacteriota</taxon>
        <taxon>Stenosarchaea group</taxon>
        <taxon>Halobacteria</taxon>
        <taxon>Halobacteriales</taxon>
        <taxon>Haloarculaceae</taxon>
        <taxon>Halococcoides</taxon>
    </lineage>
</organism>
<proteinExistence type="predicted"/>
<accession>A0A2R4WXL4</accession>
<dbReference type="EMBL" id="CP028858">
    <property type="protein sequence ID" value="AWB26284.1"/>
    <property type="molecule type" value="Genomic_DNA"/>
</dbReference>
<dbReference type="AlphaFoldDB" id="A0A2R4WXL4"/>
<evidence type="ECO:0000313" key="2">
    <source>
        <dbReference type="Proteomes" id="UP000244727"/>
    </source>
</evidence>
<evidence type="ECO:0008006" key="3">
    <source>
        <dbReference type="Google" id="ProtNLM"/>
    </source>
</evidence>
<sequence length="90" mass="9763">MSPRASRKIPDGKLVRVDLDVSDRIDRATITGDFFVEPPSARAAFETAIEGHPRTVDRDRLLDALAAVEATPIGFSIDDLADVTREALDG</sequence>
<dbReference type="Gene3D" id="3.30.390.50">
    <property type="entry name" value="CO dehydrogenase flavoprotein, C-terminal domain"/>
    <property type="match status" value="1"/>
</dbReference>